<dbReference type="PANTHER" id="PTHR42815:SF2">
    <property type="entry name" value="FAD-BINDING, PUTATIVE (AFU_ORTHOLOGUE AFUA_6G07600)-RELATED"/>
    <property type="match status" value="1"/>
</dbReference>
<sequence>MAKNFTEIAYSDAVLAMQRKYKAVEINAELQHSVGRNSITPALASYLSSRVSFYMATASKAAQPYIQHRGGPAGFIKILDPQTLAFADFDGNKQYISLGNLSENPRVQLFFMDYSQRRRLKIWGTAKLVEDDPKLLAAVTPEAWRKPLRRAIRITVEAWDVNCPAYIPQLFSVDDVEAAHAGMLKHIEALEAEIERLKREAAKAPTTKPAAANARARKR</sequence>
<dbReference type="PANTHER" id="PTHR42815">
    <property type="entry name" value="FAD-BINDING, PUTATIVE (AFU_ORTHOLOGUE AFUA_6G07600)-RELATED"/>
    <property type="match status" value="1"/>
</dbReference>
<dbReference type="RefSeq" id="WP_320506381.1">
    <property type="nucleotide sequence ID" value="NZ_JAXCLW010000001.1"/>
</dbReference>
<evidence type="ECO:0000256" key="1">
    <source>
        <dbReference type="SAM" id="MobiDB-lite"/>
    </source>
</evidence>
<feature type="domain" description="Pyridoxamine 5'-phosphate oxidase N-terminal" evidence="2">
    <location>
        <begin position="39"/>
        <end position="162"/>
    </location>
</feature>
<feature type="region of interest" description="Disordered" evidence="1">
    <location>
        <begin position="200"/>
        <end position="219"/>
    </location>
</feature>
<dbReference type="Proteomes" id="UP001279642">
    <property type="component" value="Unassembled WGS sequence"/>
</dbReference>
<dbReference type="Pfam" id="PF01243">
    <property type="entry name" value="PNPOx_N"/>
    <property type="match status" value="1"/>
</dbReference>
<evidence type="ECO:0000313" key="3">
    <source>
        <dbReference type="EMBL" id="MDY0881312.1"/>
    </source>
</evidence>
<accession>A0ABU5E4S3</accession>
<dbReference type="InterPro" id="IPR011576">
    <property type="entry name" value="Pyridox_Oxase_N"/>
</dbReference>
<evidence type="ECO:0000259" key="2">
    <source>
        <dbReference type="Pfam" id="PF01243"/>
    </source>
</evidence>
<dbReference type="GO" id="GO:0004733">
    <property type="term" value="F:pyridoxamine phosphate oxidase activity"/>
    <property type="evidence" value="ECO:0007669"/>
    <property type="project" value="UniProtKB-EC"/>
</dbReference>
<name>A0ABU5E4S3_9PROT</name>
<dbReference type="InterPro" id="IPR012349">
    <property type="entry name" value="Split_barrel_FMN-bd"/>
</dbReference>
<gene>
    <name evidence="3" type="ORF">SMD27_00510</name>
</gene>
<reference evidence="3 4" key="1">
    <citation type="journal article" date="2016" name="Antonie Van Leeuwenhoek">
        <title>Dongia soli sp. nov., isolated from soil from Dokdo, Korea.</title>
        <authorList>
            <person name="Kim D.U."/>
            <person name="Lee H."/>
            <person name="Kim H."/>
            <person name="Kim S.G."/>
            <person name="Ka J.O."/>
        </authorList>
    </citation>
    <scope>NUCLEOTIDE SEQUENCE [LARGE SCALE GENOMIC DNA]</scope>
    <source>
        <strain evidence="3 4">D78</strain>
    </source>
</reference>
<organism evidence="3 4">
    <name type="scientific">Dongia soli</name>
    <dbReference type="NCBI Taxonomy" id="600628"/>
    <lineage>
        <taxon>Bacteria</taxon>
        <taxon>Pseudomonadati</taxon>
        <taxon>Pseudomonadota</taxon>
        <taxon>Alphaproteobacteria</taxon>
        <taxon>Rhodospirillales</taxon>
        <taxon>Dongiaceae</taxon>
        <taxon>Dongia</taxon>
    </lineage>
</organism>
<dbReference type="EC" id="1.4.3.5" evidence="3"/>
<dbReference type="Gene3D" id="2.30.110.10">
    <property type="entry name" value="Electron Transport, Fmn-binding Protein, Chain A"/>
    <property type="match status" value="1"/>
</dbReference>
<evidence type="ECO:0000313" key="4">
    <source>
        <dbReference type="Proteomes" id="UP001279642"/>
    </source>
</evidence>
<feature type="compositionally biased region" description="Low complexity" evidence="1">
    <location>
        <begin position="203"/>
        <end position="219"/>
    </location>
</feature>
<dbReference type="SUPFAM" id="SSF50475">
    <property type="entry name" value="FMN-binding split barrel"/>
    <property type="match status" value="1"/>
</dbReference>
<proteinExistence type="predicted"/>
<comment type="caution">
    <text evidence="3">The sequence shown here is derived from an EMBL/GenBank/DDBJ whole genome shotgun (WGS) entry which is preliminary data.</text>
</comment>
<dbReference type="EMBL" id="JAXCLW010000001">
    <property type="protein sequence ID" value="MDY0881312.1"/>
    <property type="molecule type" value="Genomic_DNA"/>
</dbReference>
<protein>
    <submittedName>
        <fullName evidence="3">Pyridoxamine 5'-phosphate oxidase family protein</fullName>
        <ecNumber evidence="3">1.-.-.-</ecNumber>
        <ecNumber evidence="3">1.4.3.5</ecNumber>
    </submittedName>
</protein>
<dbReference type="EC" id="1.-.-.-" evidence="3"/>
<keyword evidence="3" id="KW-0560">Oxidoreductase</keyword>
<keyword evidence="4" id="KW-1185">Reference proteome</keyword>